<organism evidence="1 2">
    <name type="scientific">Galerina marginata (strain CBS 339.88)</name>
    <dbReference type="NCBI Taxonomy" id="685588"/>
    <lineage>
        <taxon>Eukaryota</taxon>
        <taxon>Fungi</taxon>
        <taxon>Dikarya</taxon>
        <taxon>Basidiomycota</taxon>
        <taxon>Agaricomycotina</taxon>
        <taxon>Agaricomycetes</taxon>
        <taxon>Agaricomycetidae</taxon>
        <taxon>Agaricales</taxon>
        <taxon>Agaricineae</taxon>
        <taxon>Strophariaceae</taxon>
        <taxon>Galerina</taxon>
    </lineage>
</organism>
<dbReference type="EMBL" id="KL142583">
    <property type="protein sequence ID" value="KDR65017.1"/>
    <property type="molecule type" value="Genomic_DNA"/>
</dbReference>
<name>A0A067S564_GALM3</name>
<evidence type="ECO:0000313" key="1">
    <source>
        <dbReference type="EMBL" id="KDR65017.1"/>
    </source>
</evidence>
<reference evidence="2" key="1">
    <citation type="journal article" date="2014" name="Proc. Natl. Acad. Sci. U.S.A.">
        <title>Extensive sampling of basidiomycete genomes demonstrates inadequacy of the white-rot/brown-rot paradigm for wood decay fungi.</title>
        <authorList>
            <person name="Riley R."/>
            <person name="Salamov A.A."/>
            <person name="Brown D.W."/>
            <person name="Nagy L.G."/>
            <person name="Floudas D."/>
            <person name="Held B.W."/>
            <person name="Levasseur A."/>
            <person name="Lombard V."/>
            <person name="Morin E."/>
            <person name="Otillar R."/>
            <person name="Lindquist E.A."/>
            <person name="Sun H."/>
            <person name="LaButti K.M."/>
            <person name="Schmutz J."/>
            <person name="Jabbour D."/>
            <person name="Luo H."/>
            <person name="Baker S.E."/>
            <person name="Pisabarro A.G."/>
            <person name="Walton J.D."/>
            <person name="Blanchette R.A."/>
            <person name="Henrissat B."/>
            <person name="Martin F."/>
            <person name="Cullen D."/>
            <person name="Hibbett D.S."/>
            <person name="Grigoriev I.V."/>
        </authorList>
    </citation>
    <scope>NUCLEOTIDE SEQUENCE [LARGE SCALE GENOMIC DNA]</scope>
    <source>
        <strain evidence="2">CBS 339.88</strain>
    </source>
</reference>
<dbReference type="AlphaFoldDB" id="A0A067S564"/>
<sequence length="91" mass="10096">MDLHQGRIGDLLGQQGFCRELVLIPLLLLRFLLGGRAFDSQSGRRLAVGISSRDCGSCYWQNRTGRSPIEMAPKAFGLDGILKTYSEDRPV</sequence>
<evidence type="ECO:0000313" key="2">
    <source>
        <dbReference type="Proteomes" id="UP000027222"/>
    </source>
</evidence>
<protein>
    <submittedName>
        <fullName evidence="1">Uncharacterized protein</fullName>
    </submittedName>
</protein>
<dbReference type="Proteomes" id="UP000027222">
    <property type="component" value="Unassembled WGS sequence"/>
</dbReference>
<gene>
    <name evidence="1" type="ORF">GALMADRAFT_748439</name>
</gene>
<proteinExistence type="predicted"/>
<accession>A0A067S564</accession>
<dbReference type="HOGENOM" id="CLU_2427163_0_0_1"/>
<keyword evidence="2" id="KW-1185">Reference proteome</keyword>